<gene>
    <name evidence="4" type="ORF">PG991_006042</name>
</gene>
<evidence type="ECO:0000256" key="1">
    <source>
        <dbReference type="SAM" id="Coils"/>
    </source>
</evidence>
<dbReference type="PROSITE" id="PS00036">
    <property type="entry name" value="BZIP_BASIC"/>
    <property type="match status" value="1"/>
</dbReference>
<feature type="coiled-coil region" evidence="1">
    <location>
        <begin position="112"/>
        <end position="153"/>
    </location>
</feature>
<dbReference type="EMBL" id="JAQQWI010000007">
    <property type="protein sequence ID" value="KAK8028986.1"/>
    <property type="molecule type" value="Genomic_DNA"/>
</dbReference>
<dbReference type="Proteomes" id="UP001396898">
    <property type="component" value="Unassembled WGS sequence"/>
</dbReference>
<evidence type="ECO:0000313" key="5">
    <source>
        <dbReference type="Proteomes" id="UP001396898"/>
    </source>
</evidence>
<dbReference type="Gene3D" id="1.20.5.170">
    <property type="match status" value="1"/>
</dbReference>
<evidence type="ECO:0000313" key="4">
    <source>
        <dbReference type="EMBL" id="KAK8028986.1"/>
    </source>
</evidence>
<feature type="domain" description="BZIP" evidence="3">
    <location>
        <begin position="101"/>
        <end position="157"/>
    </location>
</feature>
<name>A0ABR1SAX2_9PEZI</name>
<dbReference type="InterPro" id="IPR046347">
    <property type="entry name" value="bZIP_sf"/>
</dbReference>
<dbReference type="InterPro" id="IPR004827">
    <property type="entry name" value="bZIP"/>
</dbReference>
<proteinExistence type="predicted"/>
<dbReference type="SUPFAM" id="SSF57959">
    <property type="entry name" value="Leucine zipper domain"/>
    <property type="match status" value="1"/>
</dbReference>
<dbReference type="SMART" id="SM00338">
    <property type="entry name" value="BRLZ"/>
    <property type="match status" value="1"/>
</dbReference>
<dbReference type="PROSITE" id="PS50217">
    <property type="entry name" value="BZIP"/>
    <property type="match status" value="1"/>
</dbReference>
<keyword evidence="5" id="KW-1185">Reference proteome</keyword>
<feature type="region of interest" description="Disordered" evidence="2">
    <location>
        <begin position="70"/>
        <end position="105"/>
    </location>
</feature>
<dbReference type="CDD" id="cd14687">
    <property type="entry name" value="bZIP_ATF2"/>
    <property type="match status" value="1"/>
</dbReference>
<sequence length="183" mass="19649">MHAHLAPSLKQSGPGQFTIPSQLVHTQESAGGYGYPVHQGLGWDCAAQSSQHGQLAQPFAQPQTEVYEGNLTTTHDGLPPETPTSSEASPSHEIVPAKSSKEKNRVAAAKCRQRVKEENNALLAKVDALRGENEALEDELRGLKEATRSLTLEVLKHNQCGDNNIQRFIQSRAYKVAGGGGGC</sequence>
<organism evidence="4 5">
    <name type="scientific">Apiospora marii</name>
    <dbReference type="NCBI Taxonomy" id="335849"/>
    <lineage>
        <taxon>Eukaryota</taxon>
        <taxon>Fungi</taxon>
        <taxon>Dikarya</taxon>
        <taxon>Ascomycota</taxon>
        <taxon>Pezizomycotina</taxon>
        <taxon>Sordariomycetes</taxon>
        <taxon>Xylariomycetidae</taxon>
        <taxon>Amphisphaeriales</taxon>
        <taxon>Apiosporaceae</taxon>
        <taxon>Apiospora</taxon>
    </lineage>
</organism>
<accession>A0ABR1SAX2</accession>
<reference evidence="4 5" key="1">
    <citation type="submission" date="2023-01" db="EMBL/GenBank/DDBJ databases">
        <title>Analysis of 21 Apiospora genomes using comparative genomics revels a genus with tremendous synthesis potential of carbohydrate active enzymes and secondary metabolites.</title>
        <authorList>
            <person name="Sorensen T."/>
        </authorList>
    </citation>
    <scope>NUCLEOTIDE SEQUENCE [LARGE SCALE GENOMIC DNA]</scope>
    <source>
        <strain evidence="4 5">CBS 20057</strain>
    </source>
</reference>
<protein>
    <recommendedName>
        <fullName evidence="3">BZIP domain-containing protein</fullName>
    </recommendedName>
</protein>
<comment type="caution">
    <text evidence="4">The sequence shown here is derived from an EMBL/GenBank/DDBJ whole genome shotgun (WGS) entry which is preliminary data.</text>
</comment>
<keyword evidence="1" id="KW-0175">Coiled coil</keyword>
<evidence type="ECO:0000256" key="2">
    <source>
        <dbReference type="SAM" id="MobiDB-lite"/>
    </source>
</evidence>
<evidence type="ECO:0000259" key="3">
    <source>
        <dbReference type="PROSITE" id="PS50217"/>
    </source>
</evidence>
<dbReference type="Pfam" id="PF00170">
    <property type="entry name" value="bZIP_1"/>
    <property type="match status" value="1"/>
</dbReference>